<sequence length="28" mass="2940">MCEMETTEVQPRAGSDRVLVDCSPDGGG</sequence>
<proteinExistence type="predicted"/>
<protein>
    <submittedName>
        <fullName evidence="2">Uncharacterized protein</fullName>
    </submittedName>
</protein>
<dbReference type="EMBL" id="AFQF01000485">
    <property type="protein sequence ID" value="EGU88086.1"/>
    <property type="molecule type" value="Genomic_DNA"/>
</dbReference>
<organism evidence="2">
    <name type="scientific">Fusarium oxysporum (strain Fo5176)</name>
    <name type="common">Fusarium vascular wilt</name>
    <dbReference type="NCBI Taxonomy" id="660025"/>
    <lineage>
        <taxon>Eukaryota</taxon>
        <taxon>Fungi</taxon>
        <taxon>Dikarya</taxon>
        <taxon>Ascomycota</taxon>
        <taxon>Pezizomycotina</taxon>
        <taxon>Sordariomycetes</taxon>
        <taxon>Hypocreomycetidae</taxon>
        <taxon>Hypocreales</taxon>
        <taxon>Nectriaceae</taxon>
        <taxon>Fusarium</taxon>
        <taxon>Fusarium oxysporum species complex</taxon>
    </lineage>
</organism>
<accession>F9F4V7</accession>
<name>F9F4V7_FUSOF</name>
<evidence type="ECO:0000256" key="1">
    <source>
        <dbReference type="SAM" id="MobiDB-lite"/>
    </source>
</evidence>
<evidence type="ECO:0000313" key="2">
    <source>
        <dbReference type="EMBL" id="EGU88086.1"/>
    </source>
</evidence>
<feature type="region of interest" description="Disordered" evidence="1">
    <location>
        <begin position="1"/>
        <end position="28"/>
    </location>
</feature>
<gene>
    <name evidence="2" type="ORF">FOXB_01432</name>
</gene>
<dbReference type="AlphaFoldDB" id="F9F4V7"/>
<comment type="caution">
    <text evidence="2">The sequence shown here is derived from an EMBL/GenBank/DDBJ whole genome shotgun (WGS) entry which is preliminary data.</text>
</comment>
<reference evidence="2" key="1">
    <citation type="journal article" date="2012" name="Mol. Plant Microbe Interact.">
        <title>A highly conserved effector in Fusarium oxysporum is required for full virulence on Arabidopsis.</title>
        <authorList>
            <person name="Thatcher L.F."/>
            <person name="Gardiner D.M."/>
            <person name="Kazan K."/>
            <person name="Manners J."/>
        </authorList>
    </citation>
    <scope>NUCLEOTIDE SEQUENCE [LARGE SCALE GENOMIC DNA]</scope>
    <source>
        <strain evidence="2">Fo5176</strain>
    </source>
</reference>